<evidence type="ECO:0000256" key="1">
    <source>
        <dbReference type="PROSITE-ProRule" id="PRU00023"/>
    </source>
</evidence>
<comment type="caution">
    <text evidence="2">The sequence shown here is derived from an EMBL/GenBank/DDBJ whole genome shotgun (WGS) entry which is preliminary data.</text>
</comment>
<protein>
    <recommendedName>
        <fullName evidence="4">DUF3447 domain-containing protein</fullName>
    </recommendedName>
</protein>
<dbReference type="Gene3D" id="1.25.40.20">
    <property type="entry name" value="Ankyrin repeat-containing domain"/>
    <property type="match status" value="2"/>
</dbReference>
<dbReference type="EMBL" id="JAPFFF010000034">
    <property type="protein sequence ID" value="KAK8843713.1"/>
    <property type="molecule type" value="Genomic_DNA"/>
</dbReference>
<name>A0ABR2HB76_9EUKA</name>
<accession>A0ABR2HB76</accession>
<dbReference type="Pfam" id="PF12796">
    <property type="entry name" value="Ank_2"/>
    <property type="match status" value="1"/>
</dbReference>
<dbReference type="PANTHER" id="PTHR24118">
    <property type="entry name" value="POTE ANKYRIN DOMAIN"/>
    <property type="match status" value="1"/>
</dbReference>
<dbReference type="InterPro" id="IPR036770">
    <property type="entry name" value="Ankyrin_rpt-contain_sf"/>
</dbReference>
<dbReference type="PANTHER" id="PTHR24118:SF99">
    <property type="entry name" value="POTE ANKYRIN DOMAIN FAMILY MEMBER 3C-RELATED"/>
    <property type="match status" value="1"/>
</dbReference>
<feature type="repeat" description="ANK" evidence="1">
    <location>
        <begin position="309"/>
        <end position="333"/>
    </location>
</feature>
<dbReference type="InterPro" id="IPR002110">
    <property type="entry name" value="Ankyrin_rpt"/>
</dbReference>
<dbReference type="SMART" id="SM00248">
    <property type="entry name" value="ANK"/>
    <property type="match status" value="6"/>
</dbReference>
<evidence type="ECO:0000313" key="3">
    <source>
        <dbReference type="Proteomes" id="UP001470230"/>
    </source>
</evidence>
<dbReference type="SUPFAM" id="SSF48403">
    <property type="entry name" value="Ankyrin repeat"/>
    <property type="match status" value="1"/>
</dbReference>
<keyword evidence="1" id="KW-0040">ANK repeat</keyword>
<dbReference type="PROSITE" id="PS50088">
    <property type="entry name" value="ANK_REPEAT"/>
    <property type="match status" value="1"/>
</dbReference>
<organism evidence="2 3">
    <name type="scientific">Tritrichomonas musculus</name>
    <dbReference type="NCBI Taxonomy" id="1915356"/>
    <lineage>
        <taxon>Eukaryota</taxon>
        <taxon>Metamonada</taxon>
        <taxon>Parabasalia</taxon>
        <taxon>Tritrichomonadida</taxon>
        <taxon>Tritrichomonadidae</taxon>
        <taxon>Tritrichomonas</taxon>
    </lineage>
</organism>
<proteinExistence type="predicted"/>
<dbReference type="Proteomes" id="UP001470230">
    <property type="component" value="Unassembled WGS sequence"/>
</dbReference>
<evidence type="ECO:0008006" key="4">
    <source>
        <dbReference type="Google" id="ProtNLM"/>
    </source>
</evidence>
<reference evidence="2 3" key="1">
    <citation type="submission" date="2024-04" db="EMBL/GenBank/DDBJ databases">
        <title>Tritrichomonas musculus Genome.</title>
        <authorList>
            <person name="Alves-Ferreira E."/>
            <person name="Grigg M."/>
            <person name="Lorenzi H."/>
            <person name="Galac M."/>
        </authorList>
    </citation>
    <scope>NUCLEOTIDE SEQUENCE [LARGE SCALE GENOMIC DNA]</scope>
    <source>
        <strain evidence="2 3">EAF2021</strain>
    </source>
</reference>
<sequence>MNDIISEIFRLLQASKFEEIKNNYLLKMISFDDISDENNGDTLLHYFFNNFDELLPVSTLNFLISCFFRIDHFNKENKTAVHILLEKHPSAIDYFNCLKGKGIPLFEKRGNCLSIFELIISSDNLNIFQPLIENFNLTYIREFYYEKSLALALKYDSILIFDLLISESPFNLYTLFQEFLSNIHIPTSDEDKESANYQFFLAIKNSKKKFFNKIFENHPDDRIVTLDMLYYCDHTSFCIYLSKYIKEGEYSKISMQNDQKIRQDIFDLVYDLSSEIYESRSFIHLAAKKGQLDIIKQIPSIMYDSHDYSGNTPLYYAIEAEQYKVAKYLIKHGDCDFCHLGKKTTPLHLAVKGRLEILEIMLSYVNSKKYKRLFDINVKDSFQNIPLLAPFFSEQGKMIKNKDINPSCLKLIIENGADITACDSQGNNILFYVFKFFYIIKSPDFFNYILNQRELTLTEKGKESLLIQLFNQRNIDNINIFLDRFEIDADFMRTIFGQYEIPSIEKVYSLLKKQGKNEIEYFFECLKNAKENVINLLLKNINGLIFYVDSNDNNNNILFILANFYFHSDRYLKSILITIFEAIIEHDRDDFLLIKNKENGDTFLHVAIRKSNGLLIQIMLDIYQKKENKIFKKFPDNKERIWSSINKLFYQSNDDKNNRQNPIELGTVLFFDFGNIFPFEIFEIEPSYIELENFLNKIPNPNVFQNGEPLLIKYVNYEKFDEDEILKILELFDSYHCDFTLKKGDDYAALILLNRRFSRALDYLLSHQGVGLYAPNIVDIINDYEYNKEKLNENDFIDDKLIEKIKKFSKYYDAFVNLRKYIRKFDVIKNAIYKTLQTNSLFSDDDKSFWPLLPSIQRMSTFNDHYALIIDSFQKFLTFESPIQNFFEKFIPFYDNVYGQFYTQILAVQNQFTMEQIEHFMIDSNSIIGNFSSISNFWAAFESNIADLIKYNLNNEMKEKLLKSREKCQEVIDKVQVYSPQIEEFKEVIKDKEIVYDIDYDISQLSSKLYQVFVEIIDCRINLTKFLSQNETKEFYLICTDEVILLAFVDSDKVHFFFKEKITDVFCETVFNYDESKMKLFTIGGMIEFKQIDISGDKCHLLKNIGQLMINRELARLNKIFEDTWKLRRELEEDDPDTMVCIQHIQKENLNIVQLLYHCDKNLNIEEVKRIGIEQIQQNLYKNNTNMLLFSLKK</sequence>
<evidence type="ECO:0000313" key="2">
    <source>
        <dbReference type="EMBL" id="KAK8843713.1"/>
    </source>
</evidence>
<keyword evidence="3" id="KW-1185">Reference proteome</keyword>
<gene>
    <name evidence="2" type="ORF">M9Y10_024778</name>
</gene>
<dbReference type="PROSITE" id="PS50297">
    <property type="entry name" value="ANK_REP_REGION"/>
    <property type="match status" value="1"/>
</dbReference>